<organism evidence="2 3">
    <name type="scientific">Hydrogenophaga palleronii</name>
    <dbReference type="NCBI Taxonomy" id="65655"/>
    <lineage>
        <taxon>Bacteria</taxon>
        <taxon>Pseudomonadati</taxon>
        <taxon>Pseudomonadota</taxon>
        <taxon>Betaproteobacteria</taxon>
        <taxon>Burkholderiales</taxon>
        <taxon>Comamonadaceae</taxon>
        <taxon>Hydrogenophaga</taxon>
    </lineage>
</organism>
<dbReference type="InterPro" id="IPR043693">
    <property type="entry name" value="UbiV"/>
</dbReference>
<evidence type="ECO:0000313" key="3">
    <source>
        <dbReference type="Proteomes" id="UP001265700"/>
    </source>
</evidence>
<dbReference type="Proteomes" id="UP001265700">
    <property type="component" value="Unassembled WGS sequence"/>
</dbReference>
<dbReference type="PANTHER" id="PTHR30217:SF11">
    <property type="entry name" value="UBIQUINONE BIOSYNTHESIS PROTEIN UBIV"/>
    <property type="match status" value="1"/>
</dbReference>
<dbReference type="NCBIfam" id="NF011991">
    <property type="entry name" value="PRK15447.1"/>
    <property type="match status" value="1"/>
</dbReference>
<dbReference type="PANTHER" id="PTHR30217">
    <property type="entry name" value="PEPTIDASE U32 FAMILY"/>
    <property type="match status" value="1"/>
</dbReference>
<protein>
    <recommendedName>
        <fullName evidence="1">Ubiquinone biosynthesis protein UbiV</fullName>
    </recommendedName>
</protein>
<keyword evidence="3" id="KW-1185">Reference proteome</keyword>
<feature type="binding site" evidence="1">
    <location>
        <position position="187"/>
    </location>
    <ligand>
        <name>[4Fe-4S] cluster</name>
        <dbReference type="ChEBI" id="CHEBI:49883"/>
    </ligand>
</feature>
<gene>
    <name evidence="1" type="primary">ubiV</name>
    <name evidence="2" type="ORF">J2W49_001880</name>
</gene>
<dbReference type="EMBL" id="JAVDWU010000003">
    <property type="protein sequence ID" value="MDR7149925.1"/>
    <property type="molecule type" value="Genomic_DNA"/>
</dbReference>
<keyword evidence="1" id="KW-0831">Ubiquinone biosynthesis</keyword>
<accession>A0ABU1WKV1</accession>
<evidence type="ECO:0000313" key="2">
    <source>
        <dbReference type="EMBL" id="MDR7149925.1"/>
    </source>
</evidence>
<dbReference type="InterPro" id="IPR051454">
    <property type="entry name" value="RNA/ubiquinone_mod_enzymes"/>
</dbReference>
<comment type="subunit">
    <text evidence="1">Forms a heterodimer with UbiU.</text>
</comment>
<comment type="function">
    <text evidence="1">Required for O(2)-independent ubiquinone (coenzyme Q) biosynthesis. Together with UbiU, is essential for the C6-hydroxylation reaction in the oxygen-independent ubiquinone biosynthesis pathway.</text>
</comment>
<dbReference type="Pfam" id="PF01136">
    <property type="entry name" value="Peptidase_U32"/>
    <property type="match status" value="1"/>
</dbReference>
<proteinExistence type="inferred from homology"/>
<keyword evidence="1" id="KW-0479">Metal-binding</keyword>
<keyword evidence="1" id="KW-0411">Iron-sulfur</keyword>
<evidence type="ECO:0000256" key="1">
    <source>
        <dbReference type="HAMAP-Rule" id="MF_02233"/>
    </source>
</evidence>
<feature type="binding site" evidence="1">
    <location>
        <position position="174"/>
    </location>
    <ligand>
        <name>[4Fe-4S] cluster</name>
        <dbReference type="ChEBI" id="CHEBI:49883"/>
    </ligand>
</feature>
<keyword evidence="1" id="KW-0408">Iron</keyword>
<keyword evidence="1" id="KW-0004">4Fe-4S</keyword>
<dbReference type="InterPro" id="IPR001539">
    <property type="entry name" value="Peptidase_U32"/>
</dbReference>
<comment type="cofactor">
    <cofactor evidence="1">
        <name>[4Fe-4S] cluster</name>
        <dbReference type="ChEBI" id="CHEBI:49883"/>
    </cofactor>
</comment>
<feature type="binding site" evidence="1">
    <location>
        <position position="191"/>
    </location>
    <ligand>
        <name>[4Fe-4S] cluster</name>
        <dbReference type="ChEBI" id="CHEBI:49883"/>
    </ligand>
</feature>
<comment type="pathway">
    <text evidence="1">Cofactor biosynthesis; ubiquinone biosynthesis.</text>
</comment>
<feature type="binding site" evidence="1">
    <location>
        <position position="39"/>
    </location>
    <ligand>
        <name>[4Fe-4S] cluster</name>
        <dbReference type="ChEBI" id="CHEBI:49883"/>
    </ligand>
</feature>
<reference evidence="2 3" key="1">
    <citation type="submission" date="2023-07" db="EMBL/GenBank/DDBJ databases">
        <title>Sorghum-associated microbial communities from plants grown in Nebraska, USA.</title>
        <authorList>
            <person name="Schachtman D."/>
        </authorList>
    </citation>
    <scope>NUCLEOTIDE SEQUENCE [LARGE SCALE GENOMIC DNA]</scope>
    <source>
        <strain evidence="2 3">4249</strain>
    </source>
</reference>
<comment type="similarity">
    <text evidence="1">Belongs to the peptidase U32 family. UbiV subfamily.</text>
</comment>
<sequence length="306" mass="33567">MKLSLGPLQYYWPRTTVFDFYEAMAATAVDIVYLGEVTCSRRHELRLSDWLDVAGLMRSAGKTAVLSTQVLLESGSDVSAMQKIVANTGFDIEANDMGAVSALAGQRPFVAGPHLNIYNGPTLRWMASLGASRWVAPLEMPRKDLALLQQQRPPGLQTEVFVHGRLPLAFSARCFTARHLNLPKDDCGFSCIDHPDGLMLRTREQAEFLVLNGIQTQSARVHSLIDAWEDLTALGVDVARISPQSQHTAEVIALYHAVRQNAMDGPTARAALLGWLPDRDCNGYWHGQPGQDRVETAIADTATATV</sequence>
<name>A0ABU1WKV1_9BURK</name>
<dbReference type="HAMAP" id="MF_02233">
    <property type="entry name" value="UbiV"/>
    <property type="match status" value="1"/>
</dbReference>
<comment type="caution">
    <text evidence="2">The sequence shown here is derived from an EMBL/GenBank/DDBJ whole genome shotgun (WGS) entry which is preliminary data.</text>
</comment>
<dbReference type="RefSeq" id="WP_310314779.1">
    <property type="nucleotide sequence ID" value="NZ_JAVDWU010000003.1"/>
</dbReference>